<dbReference type="Pfam" id="PF04252">
    <property type="entry name" value="SFM1-like"/>
    <property type="match status" value="1"/>
</dbReference>
<gene>
    <name evidence="1" type="ordered locus">Shell_1149</name>
</gene>
<keyword evidence="2" id="KW-1185">Reference proteome</keyword>
<proteinExistence type="predicted"/>
<evidence type="ECO:0000313" key="2">
    <source>
        <dbReference type="Proteomes" id="UP000002573"/>
    </source>
</evidence>
<dbReference type="InterPro" id="IPR007364">
    <property type="entry name" value="SFM1-like"/>
</dbReference>
<dbReference type="CDD" id="cd18090">
    <property type="entry name" value="Arginine_MT_Sfm1"/>
    <property type="match status" value="1"/>
</dbReference>
<dbReference type="GeneID" id="9234438"/>
<dbReference type="KEGG" id="shc:Shell_1149"/>
<dbReference type="HOGENOM" id="CLU_080487_1_0_2"/>
<sequence length="206" mass="24050">MKKPVIIIEHLETEFSIWLFLEYRHSSLIYGSDYVWYTNLPLKYHKIMKKYGKTFAESIVDLVRKRFIDEDQIIILDPAAEKELSFKDLVENNYVVIGGILGDHPPRRRTETLLSNKLRNVKRRNIGDGQYSIDGAVGFVNLLWINKSIEKIQYVDGITLETDYGCIRLPFRYLIIDGKPLISRELVEYLKTGRIPENIKKELGLT</sequence>
<evidence type="ECO:0000313" key="1">
    <source>
        <dbReference type="EMBL" id="ADI32250.1"/>
    </source>
</evidence>
<dbReference type="EMBL" id="CP002051">
    <property type="protein sequence ID" value="ADI32250.1"/>
    <property type="molecule type" value="Genomic_DNA"/>
</dbReference>
<reference evidence="2" key="1">
    <citation type="submission" date="2010-05" db="EMBL/GenBank/DDBJ databases">
        <title>Complete sequence of Staphylothermus hellenicus DSM 12710.</title>
        <authorList>
            <consortium name="US DOE Joint Genome Institute"/>
            <person name="Lucas S."/>
            <person name="Copeland A."/>
            <person name="Lapidus A."/>
            <person name="Cheng J.-F."/>
            <person name="Bruce D."/>
            <person name="Goodwin L."/>
            <person name="Pitluck S."/>
            <person name="Davenport K."/>
            <person name="Detter J.C."/>
            <person name="Han C."/>
            <person name="Tapia R."/>
            <person name="Larimer F."/>
            <person name="Land M."/>
            <person name="Hauser L."/>
            <person name="Kyrpides N."/>
            <person name="Mikhailova N."/>
            <person name="Anderson I.J."/>
            <person name="Woyke T."/>
        </authorList>
    </citation>
    <scope>NUCLEOTIDE SEQUENCE [LARGE SCALE GENOMIC DNA]</scope>
    <source>
        <strain evidence="2">DSM 12710 / JCM 10830 / BK20S6-10-b1 / P8</strain>
    </source>
</reference>
<dbReference type="PANTHER" id="PTHR35517:SF1">
    <property type="entry name" value="PROTEIN ARGININE N-METHYLTRANSFERASE SFM1"/>
    <property type="match status" value="1"/>
</dbReference>
<organism evidence="1 2">
    <name type="scientific">Staphylothermus hellenicus (strain DSM 12710 / JCM 10830 / BK20S6-10-b1 / P8)</name>
    <dbReference type="NCBI Taxonomy" id="591019"/>
    <lineage>
        <taxon>Archaea</taxon>
        <taxon>Thermoproteota</taxon>
        <taxon>Thermoprotei</taxon>
        <taxon>Desulfurococcales</taxon>
        <taxon>Desulfurococcaceae</taxon>
        <taxon>Staphylothermus</taxon>
    </lineage>
</organism>
<accession>D7D904</accession>
<name>D7D904_STAHD</name>
<dbReference type="OrthoDB" id="18248at2157"/>
<reference evidence="1 2" key="2">
    <citation type="journal article" date="2011" name="Stand. Genomic Sci.">
        <title>Complete genome sequence of Staphylothermus hellenicus P8.</title>
        <authorList>
            <person name="Anderson I."/>
            <person name="Wirth R."/>
            <person name="Lucas S."/>
            <person name="Copeland A."/>
            <person name="Lapidus A."/>
            <person name="Cheng J.F."/>
            <person name="Goodwin L."/>
            <person name="Pitluck S."/>
            <person name="Davenport K."/>
            <person name="Detter J.C."/>
            <person name="Han C."/>
            <person name="Tapia R."/>
            <person name="Land M."/>
            <person name="Hauser L."/>
            <person name="Pati A."/>
            <person name="Mikhailova N."/>
            <person name="Woyke T."/>
            <person name="Klenk H.P."/>
            <person name="Kyrpides N."/>
            <person name="Ivanova N."/>
        </authorList>
    </citation>
    <scope>NUCLEOTIDE SEQUENCE [LARGE SCALE GENOMIC DNA]</scope>
    <source>
        <strain evidence="2">DSM 12710 / JCM 10830 / BK20S6-10-b1 / P8</strain>
    </source>
</reference>
<dbReference type="eggNOG" id="arCOG00968">
    <property type="taxonomic scope" value="Archaea"/>
</dbReference>
<dbReference type="STRING" id="591019.Shell_1149"/>
<protein>
    <submittedName>
        <fullName evidence="1">Uncharacterized protein</fullName>
    </submittedName>
</protein>
<dbReference type="GO" id="GO:0035241">
    <property type="term" value="F:protein-arginine omega-N monomethyltransferase activity"/>
    <property type="evidence" value="ECO:0007669"/>
    <property type="project" value="TreeGrafter"/>
</dbReference>
<dbReference type="AlphaFoldDB" id="D7D904"/>
<dbReference type="RefSeq" id="WP_013143448.1">
    <property type="nucleotide sequence ID" value="NC_014205.1"/>
</dbReference>
<dbReference type="PANTHER" id="PTHR35517">
    <property type="entry name" value="PROTEIN ARGININE N-METHYLTRANSFERASE SFM1"/>
    <property type="match status" value="1"/>
</dbReference>
<dbReference type="Proteomes" id="UP000002573">
    <property type="component" value="Chromosome"/>
</dbReference>